<comment type="caution">
    <text evidence="2">The sequence shown here is derived from an EMBL/GenBank/DDBJ whole genome shotgun (WGS) entry which is preliminary data.</text>
</comment>
<reference evidence="2 3" key="1">
    <citation type="submission" date="2019-01" db="EMBL/GenBank/DDBJ databases">
        <title>Sinorhodobacter populi sp. nov. isolated from the symptomatic bark tissue of Populus euramericana canker.</title>
        <authorList>
            <person name="Xu G."/>
        </authorList>
    </citation>
    <scope>NUCLEOTIDE SEQUENCE [LARGE SCALE GENOMIC DNA]</scope>
    <source>
        <strain evidence="2 3">2D-5</strain>
    </source>
</reference>
<dbReference type="Proteomes" id="UP000285710">
    <property type="component" value="Unassembled WGS sequence"/>
</dbReference>
<accession>A0A443ITN8</accession>
<name>A0A443ITN8_9RHOB</name>
<keyword evidence="1" id="KW-0732">Signal</keyword>
<protein>
    <submittedName>
        <fullName evidence="2">Uncharacterized protein</fullName>
    </submittedName>
</protein>
<feature type="chain" id="PRO_5019061062" evidence="1">
    <location>
        <begin position="19"/>
        <end position="70"/>
    </location>
</feature>
<dbReference type="EMBL" id="SAUW01000011">
    <property type="protein sequence ID" value="RWR11065.1"/>
    <property type="molecule type" value="Genomic_DNA"/>
</dbReference>
<dbReference type="AlphaFoldDB" id="A0A443ITN8"/>
<sequence length="70" mass="7489">MARIAPPVTACAASARMAAVFPAFSTPHNCVIDVGYYEIASANQSGIPLAAQDLDYPMEFIRFCENGATY</sequence>
<keyword evidence="3" id="KW-1185">Reference proteome</keyword>
<organism evidence="2 3">
    <name type="scientific">Paenirhodobacter populi</name>
    <dbReference type="NCBI Taxonomy" id="2306993"/>
    <lineage>
        <taxon>Bacteria</taxon>
        <taxon>Pseudomonadati</taxon>
        <taxon>Pseudomonadota</taxon>
        <taxon>Alphaproteobacteria</taxon>
        <taxon>Rhodobacterales</taxon>
        <taxon>Rhodobacter group</taxon>
        <taxon>Paenirhodobacter</taxon>
    </lineage>
</organism>
<gene>
    <name evidence="2" type="ORF">D2T33_12105</name>
</gene>
<dbReference type="RefSeq" id="WP_128269938.1">
    <property type="nucleotide sequence ID" value="NZ_SAUW01000011.1"/>
</dbReference>
<reference evidence="2 3" key="2">
    <citation type="submission" date="2019-01" db="EMBL/GenBank/DDBJ databases">
        <authorList>
            <person name="Li Y."/>
        </authorList>
    </citation>
    <scope>NUCLEOTIDE SEQUENCE [LARGE SCALE GENOMIC DNA]</scope>
    <source>
        <strain evidence="2 3">2D-5</strain>
    </source>
</reference>
<proteinExistence type="predicted"/>
<evidence type="ECO:0000313" key="3">
    <source>
        <dbReference type="Proteomes" id="UP000285710"/>
    </source>
</evidence>
<evidence type="ECO:0000313" key="2">
    <source>
        <dbReference type="EMBL" id="RWR11065.1"/>
    </source>
</evidence>
<evidence type="ECO:0000256" key="1">
    <source>
        <dbReference type="SAM" id="SignalP"/>
    </source>
</evidence>
<feature type="signal peptide" evidence="1">
    <location>
        <begin position="1"/>
        <end position="18"/>
    </location>
</feature>